<dbReference type="EMBL" id="RCMG01000825">
    <property type="protein sequence ID" value="KAG2845909.1"/>
    <property type="molecule type" value="Genomic_DNA"/>
</dbReference>
<dbReference type="AlphaFoldDB" id="A0A8T0YFV6"/>
<keyword evidence="1" id="KW-0175">Coiled coil</keyword>
<gene>
    <name evidence="2" type="ORF">PC113_g18082</name>
    <name evidence="3" type="ORF">PC115_g18532</name>
</gene>
<evidence type="ECO:0000313" key="4">
    <source>
        <dbReference type="Proteomes" id="UP000735874"/>
    </source>
</evidence>
<dbReference type="Pfam" id="PF00612">
    <property type="entry name" value="IQ"/>
    <property type="match status" value="2"/>
</dbReference>
<dbReference type="Proteomes" id="UP000774804">
    <property type="component" value="Unassembled WGS sequence"/>
</dbReference>
<dbReference type="VEuPathDB" id="FungiDB:PC110_g1525"/>
<evidence type="ECO:0000313" key="2">
    <source>
        <dbReference type="EMBL" id="KAG2845909.1"/>
    </source>
</evidence>
<feature type="coiled-coil region" evidence="1">
    <location>
        <begin position="365"/>
        <end position="414"/>
    </location>
</feature>
<evidence type="ECO:0000256" key="1">
    <source>
        <dbReference type="SAM" id="Coils"/>
    </source>
</evidence>
<protein>
    <recommendedName>
        <fullName evidence="5">IQ motif, EF-hand binding site</fullName>
    </recommendedName>
</protein>
<evidence type="ECO:0000313" key="3">
    <source>
        <dbReference type="EMBL" id="KAG2893227.1"/>
    </source>
</evidence>
<dbReference type="EMBL" id="RCMI01000966">
    <property type="protein sequence ID" value="KAG2893227.1"/>
    <property type="molecule type" value="Genomic_DNA"/>
</dbReference>
<dbReference type="Gene3D" id="1.20.5.190">
    <property type="match status" value="1"/>
</dbReference>
<dbReference type="InterPro" id="IPR000048">
    <property type="entry name" value="IQ_motif_EF-hand-BS"/>
</dbReference>
<dbReference type="PROSITE" id="PS50096">
    <property type="entry name" value="IQ"/>
    <property type="match status" value="2"/>
</dbReference>
<dbReference type="Proteomes" id="UP000735874">
    <property type="component" value="Unassembled WGS sequence"/>
</dbReference>
<evidence type="ECO:0008006" key="5">
    <source>
        <dbReference type="Google" id="ProtNLM"/>
    </source>
</evidence>
<comment type="caution">
    <text evidence="2">The sequence shown here is derived from an EMBL/GenBank/DDBJ whole genome shotgun (WGS) entry which is preliminary data.</text>
</comment>
<organism evidence="2 4">
    <name type="scientific">Phytophthora cactorum</name>
    <dbReference type="NCBI Taxonomy" id="29920"/>
    <lineage>
        <taxon>Eukaryota</taxon>
        <taxon>Sar</taxon>
        <taxon>Stramenopiles</taxon>
        <taxon>Oomycota</taxon>
        <taxon>Peronosporomycetes</taxon>
        <taxon>Peronosporales</taxon>
        <taxon>Peronosporaceae</taxon>
        <taxon>Phytophthora</taxon>
    </lineage>
</organism>
<reference evidence="2" key="1">
    <citation type="submission" date="2018-10" db="EMBL/GenBank/DDBJ databases">
        <title>Effector identification in a new, highly contiguous assembly of the strawberry crown rot pathogen Phytophthora cactorum.</title>
        <authorList>
            <person name="Armitage A.D."/>
            <person name="Nellist C.F."/>
            <person name="Bates H."/>
            <person name="Vickerstaff R.J."/>
            <person name="Harrison R.J."/>
        </authorList>
    </citation>
    <scope>NUCLEOTIDE SEQUENCE</scope>
    <source>
        <strain evidence="2">15-7</strain>
        <strain evidence="3">4032</strain>
    </source>
</reference>
<name>A0A8T0YFV6_9STRA</name>
<accession>A0A8T0YFV6</accession>
<proteinExistence type="predicted"/>
<sequence length="665" mass="79229">MVESPKSLKDTHMKSNNKLTNALVSVEAAWICAAEVDMQQEEEERVELLARLRKQSVKGKYELASASTRLDQELLDQQLQWKKKTELRRLRQLPANERKLTVNVVETSSNNNRKKCSVYAMENLRLAMLMKDTKLRQRVKRKKVRPRIVQDMLTLERRYAEAARKLQKWWRGHLHRHFLRVYFKQVKAVLQIQRLARGFLTRQWGDTDLETLGVFECGQDPVDHTNVFCEEVLPAMQAGGCGIAYSVCLARILFEKEIGHTLAGNKSYQFTATARVEINTLLRERETRNRQELIAVLEAEEEWHRAQRDKLQTRLNRKQLKQRVAQLEYGYYTKHEQIHDMESIYLDMQTQRMRVSPRAIEHGWVEEMEAKMKQQRALITKLKLETVFELGLEFKRKEKELVEFQQRINAIEEKRRRFEIWRNEEYLDNWERECRFRYQAKIIQKRQQVAETRRRWQIQLYRTNGKSDHRWRGSHWSPDVLEAAKEKEVFCIGSTDILALVHDKWQLRMHEIEASEQVRDDIEMERDTREHIDDLADQVALTAATAQIEQTKVLFNPVFQDVDLSFDRIQMLQREHDRRLVATRQTRKTRESDHVTTVGEVQSTECLVRRAEDPIHALDRQQRKRQLVLVAKVPWHLVDQLEVERRNLESEKATFKLWGKAYSRE</sequence>